<keyword evidence="10 16" id="KW-0100">Branched-chain amino acid biosynthesis</keyword>
<dbReference type="CDD" id="cd01557">
    <property type="entry name" value="BCAT_beta_family"/>
    <property type="match status" value="1"/>
</dbReference>
<evidence type="ECO:0000256" key="16">
    <source>
        <dbReference type="RuleBase" id="RU004517"/>
    </source>
</evidence>
<keyword evidence="18" id="KW-1185">Reference proteome</keyword>
<evidence type="ECO:0000256" key="8">
    <source>
        <dbReference type="ARBA" id="ARBA00022679"/>
    </source>
</evidence>
<dbReference type="NCBIfam" id="TIGR01123">
    <property type="entry name" value="ilvE_II"/>
    <property type="match status" value="1"/>
</dbReference>
<dbReference type="InterPro" id="IPR001544">
    <property type="entry name" value="Aminotrans_IV"/>
</dbReference>
<evidence type="ECO:0000256" key="2">
    <source>
        <dbReference type="ARBA" id="ARBA00004824"/>
    </source>
</evidence>
<sequence>MSIAREAEPVSEVFRVDVSSSRLSDVERAKILADPGFGRFFSDHMSIVHWDTDNGWHEACVTELRPFTIHPACTILHYAQGVFEGLKAYGRADGSVWLFRPLLNAHRFRQSAARLALPQLSDNLFLSSLISLVQVDRAWVPTDDRECSLYLRPFMFGAEEGLTVRPSQRVTYAVIASPSGPYFPAGANGMWQWVGRYPRAWEGGTGSAKFGGNYSSNLLAEMEAQEHGCDNVLYLDHDGYVQESGTMNIFIITSDGELVTPSLGTILEGVTRASMLSLAPAHGLAPVERQISFDELKKDCISGKIREIFAVGTGAVVNPIVGFKGPEREFIVADGLPGPQSNALRTHLLDIQYGRRDDPFDWMVEIPSPNRRAAREES</sequence>
<comment type="pathway">
    <text evidence="3">Amino-acid biosynthesis; L-valine biosynthesis; L-valine from pyruvate: step 4/4.</text>
</comment>
<reference evidence="17 18" key="1">
    <citation type="journal article" date="2019" name="Emerg. Microbes Infect.">
        <title>Comprehensive subspecies identification of 175 nontuberculous mycobacteria species based on 7547 genomic profiles.</title>
        <authorList>
            <person name="Matsumoto Y."/>
            <person name="Kinjo T."/>
            <person name="Motooka D."/>
            <person name="Nabeya D."/>
            <person name="Jung N."/>
            <person name="Uechi K."/>
            <person name="Horii T."/>
            <person name="Iida T."/>
            <person name="Fujita J."/>
            <person name="Nakamura S."/>
        </authorList>
    </citation>
    <scope>NUCLEOTIDE SEQUENCE [LARGE SCALE GENOMIC DNA]</scope>
    <source>
        <strain evidence="17 18">JCM 18113</strain>
    </source>
</reference>
<dbReference type="EMBL" id="AP022590">
    <property type="protein sequence ID" value="BBY37469.1"/>
    <property type="molecule type" value="Genomic_DNA"/>
</dbReference>
<evidence type="ECO:0000256" key="15">
    <source>
        <dbReference type="RuleBase" id="RU004516"/>
    </source>
</evidence>
<dbReference type="InterPro" id="IPR043132">
    <property type="entry name" value="BCAT-like_C"/>
</dbReference>
<evidence type="ECO:0000313" key="17">
    <source>
        <dbReference type="EMBL" id="BBY37469.1"/>
    </source>
</evidence>
<comment type="pathway">
    <text evidence="2">Amino-acid biosynthesis; L-isoleucine biosynthesis; L-isoleucine from 2-oxobutanoate: step 4/4.</text>
</comment>
<evidence type="ECO:0000256" key="11">
    <source>
        <dbReference type="ARBA" id="ARBA00048212"/>
    </source>
</evidence>
<keyword evidence="6 16" id="KW-0032">Aminotransferase</keyword>
<evidence type="ECO:0000256" key="10">
    <source>
        <dbReference type="ARBA" id="ARBA00023304"/>
    </source>
</evidence>
<dbReference type="Gene3D" id="3.20.10.10">
    <property type="entry name" value="D-amino Acid Aminotransferase, subunit A, domain 2"/>
    <property type="match status" value="1"/>
</dbReference>
<dbReference type="Proteomes" id="UP000465812">
    <property type="component" value="Chromosome"/>
</dbReference>
<name>A0ABM7JPJ8_MYCNT</name>
<comment type="catalytic activity">
    <reaction evidence="12 16">
        <text>L-isoleucine + 2-oxoglutarate = (S)-3-methyl-2-oxopentanoate + L-glutamate</text>
        <dbReference type="Rhea" id="RHEA:24801"/>
        <dbReference type="ChEBI" id="CHEBI:16810"/>
        <dbReference type="ChEBI" id="CHEBI:29985"/>
        <dbReference type="ChEBI" id="CHEBI:35146"/>
        <dbReference type="ChEBI" id="CHEBI:58045"/>
        <dbReference type="EC" id="2.6.1.42"/>
    </reaction>
</comment>
<dbReference type="Gene3D" id="3.30.470.10">
    <property type="match status" value="1"/>
</dbReference>
<evidence type="ECO:0000256" key="5">
    <source>
        <dbReference type="ARBA" id="ARBA00009320"/>
    </source>
</evidence>
<evidence type="ECO:0000256" key="12">
    <source>
        <dbReference type="ARBA" id="ARBA00048798"/>
    </source>
</evidence>
<dbReference type="PANTHER" id="PTHR11825:SF44">
    <property type="entry name" value="BRANCHED-CHAIN-AMINO-ACID AMINOTRANSFERASE"/>
    <property type="match status" value="1"/>
</dbReference>
<comment type="catalytic activity">
    <reaction evidence="11 16">
        <text>L-valine + 2-oxoglutarate = 3-methyl-2-oxobutanoate + L-glutamate</text>
        <dbReference type="Rhea" id="RHEA:24813"/>
        <dbReference type="ChEBI" id="CHEBI:11851"/>
        <dbReference type="ChEBI" id="CHEBI:16810"/>
        <dbReference type="ChEBI" id="CHEBI:29985"/>
        <dbReference type="ChEBI" id="CHEBI:57762"/>
        <dbReference type="EC" id="2.6.1.42"/>
    </reaction>
</comment>
<keyword evidence="9 15" id="KW-0663">Pyridoxal phosphate</keyword>
<evidence type="ECO:0000256" key="9">
    <source>
        <dbReference type="ARBA" id="ARBA00022898"/>
    </source>
</evidence>
<dbReference type="PROSITE" id="PS00770">
    <property type="entry name" value="AA_TRANSFER_CLASS_4"/>
    <property type="match status" value="1"/>
</dbReference>
<dbReference type="NCBIfam" id="NF009897">
    <property type="entry name" value="PRK13357.1"/>
    <property type="match status" value="1"/>
</dbReference>
<dbReference type="Pfam" id="PF01063">
    <property type="entry name" value="Aminotran_4"/>
    <property type="match status" value="1"/>
</dbReference>
<dbReference type="PIRSF" id="PIRSF006468">
    <property type="entry name" value="BCAT1"/>
    <property type="match status" value="1"/>
</dbReference>
<dbReference type="SUPFAM" id="SSF56752">
    <property type="entry name" value="D-aminoacid aminotransferase-like PLP-dependent enzymes"/>
    <property type="match status" value="1"/>
</dbReference>
<dbReference type="InterPro" id="IPR036038">
    <property type="entry name" value="Aminotransferase-like"/>
</dbReference>
<keyword evidence="8 16" id="KW-0808">Transferase</keyword>
<comment type="cofactor">
    <cofactor evidence="1 15">
        <name>pyridoxal 5'-phosphate</name>
        <dbReference type="ChEBI" id="CHEBI:597326"/>
    </cofactor>
</comment>
<keyword evidence="7 16" id="KW-0028">Amino-acid biosynthesis</keyword>
<evidence type="ECO:0000256" key="4">
    <source>
        <dbReference type="ARBA" id="ARBA00005072"/>
    </source>
</evidence>
<dbReference type="InterPro" id="IPR043131">
    <property type="entry name" value="BCAT-like_N"/>
</dbReference>
<dbReference type="InterPro" id="IPR033939">
    <property type="entry name" value="BCAT_family"/>
</dbReference>
<evidence type="ECO:0000256" key="7">
    <source>
        <dbReference type="ARBA" id="ARBA00022605"/>
    </source>
</evidence>
<dbReference type="InterPro" id="IPR005786">
    <property type="entry name" value="B_amino_transII"/>
</dbReference>
<evidence type="ECO:0000313" key="18">
    <source>
        <dbReference type="Proteomes" id="UP000465812"/>
    </source>
</evidence>
<proteinExistence type="inferred from homology"/>
<evidence type="ECO:0000256" key="1">
    <source>
        <dbReference type="ARBA" id="ARBA00001933"/>
    </source>
</evidence>
<comment type="catalytic activity">
    <reaction evidence="13 16">
        <text>L-leucine + 2-oxoglutarate = 4-methyl-2-oxopentanoate + L-glutamate</text>
        <dbReference type="Rhea" id="RHEA:18321"/>
        <dbReference type="ChEBI" id="CHEBI:16810"/>
        <dbReference type="ChEBI" id="CHEBI:17865"/>
        <dbReference type="ChEBI" id="CHEBI:29985"/>
        <dbReference type="ChEBI" id="CHEBI:57427"/>
        <dbReference type="EC" id="2.6.1.42"/>
    </reaction>
</comment>
<evidence type="ECO:0000256" key="14">
    <source>
        <dbReference type="RuleBase" id="RU004106"/>
    </source>
</evidence>
<evidence type="ECO:0000256" key="6">
    <source>
        <dbReference type="ARBA" id="ARBA00022576"/>
    </source>
</evidence>
<dbReference type="PANTHER" id="PTHR11825">
    <property type="entry name" value="SUBGROUP IIII AMINOTRANSFERASE"/>
    <property type="match status" value="1"/>
</dbReference>
<organism evidence="17 18">
    <name type="scientific">Mycobacterium mantenii</name>
    <dbReference type="NCBI Taxonomy" id="560555"/>
    <lineage>
        <taxon>Bacteria</taxon>
        <taxon>Bacillati</taxon>
        <taxon>Actinomycetota</taxon>
        <taxon>Actinomycetes</taxon>
        <taxon>Mycobacteriales</taxon>
        <taxon>Mycobacteriaceae</taxon>
        <taxon>Mycobacterium</taxon>
        <taxon>Mycobacterium avium complex (MAC)</taxon>
    </lineage>
</organism>
<protein>
    <recommendedName>
        <fullName evidence="16">Branched-chain-amino-acid aminotransferase</fullName>
        <ecNumber evidence="16">2.6.1.42</ecNumber>
    </recommendedName>
</protein>
<comment type="pathway">
    <text evidence="4">Amino-acid biosynthesis; L-leucine biosynthesis; L-leucine from 3-methyl-2-oxobutanoate: step 4/4.</text>
</comment>
<comment type="similarity">
    <text evidence="5 14">Belongs to the class-IV pyridoxal-phosphate-dependent aminotransferase family.</text>
</comment>
<evidence type="ECO:0000256" key="3">
    <source>
        <dbReference type="ARBA" id="ARBA00004931"/>
    </source>
</evidence>
<gene>
    <name evidence="17" type="ORF">MMAN_16030</name>
</gene>
<evidence type="ECO:0000256" key="13">
    <source>
        <dbReference type="ARBA" id="ARBA00049229"/>
    </source>
</evidence>
<dbReference type="RefSeq" id="WP_142275682.1">
    <property type="nucleotide sequence ID" value="NZ_AP022590.1"/>
</dbReference>
<dbReference type="GO" id="GO:0008483">
    <property type="term" value="F:transaminase activity"/>
    <property type="evidence" value="ECO:0007669"/>
    <property type="project" value="UniProtKB-KW"/>
</dbReference>
<accession>A0ABM7JPJ8</accession>
<dbReference type="EC" id="2.6.1.42" evidence="16"/>
<dbReference type="InterPro" id="IPR018300">
    <property type="entry name" value="Aminotrans_IV_CS"/>
</dbReference>